<evidence type="ECO:0000256" key="4">
    <source>
        <dbReference type="ARBA" id="ARBA00022475"/>
    </source>
</evidence>
<sequence length="688" mass="78879">MNKLKNIYFSRLPFRTKITYGLSLLLLFCGLSVGYFVTQISEKSILWEHYSRGKTLVKSFAYRTIEPLLARNYLQLQKVITELKKYPEFTYAYILDEHKNILIHSFDNGFPLKLLQINAALTNEISIITIKTNLGLVDDFGIKITLKGEDIGYIHLGLNRHGIAQILASQRRTAFFTTLGIIFLGIFLAHWFSQNITRRLETLKLSADEIIKGNLDVQAGPLFARNCWDIMHCKQKNCPAYKDTRRRCWHLVGTLCENCSQEGYPSKLSSCVKCKVYQQLSGDEVQDLAEVFDVMALSLKNYISEIRNQQKELKRQENLLRTIVNTTPDFITFQDIDLKYQMANKAFCDYFKTTERDVLGKTDFDIFSPEQADHNYHEDKQIFLTKKPLSKEIQVRKGKQERWFHVLKVPVFEGDKMVGLLLTARDITMLKKYQEQLLASQKMEHLGRLAGGVAHEINTPLSIILGYTQLLLEDVDNPQWREDLKTIEKQTKVCRKIVADLLRFSRQGPTEAKNVDLNASLKEVVSLIEHTFSLSHVTILTNFDSSLPPIKGDGEKLKQVWLNLLNNALDAIGENGYIFIRTKLCAHRRRIVVHFLDTGSGIPQENLDKIFDPFFTTKEVGKGTGLGLSVTFGIIRDHGGRIFAYSPPPVEYLPKEDKADDKEWATIFIIELPLKEEKLPDDLEPCQG</sequence>
<dbReference type="InterPro" id="IPR035965">
    <property type="entry name" value="PAS-like_dom_sf"/>
</dbReference>
<keyword evidence="5" id="KW-0597">Phosphoprotein</keyword>
<dbReference type="SUPFAM" id="SSF47384">
    <property type="entry name" value="Homodimeric domain of signal transducing histidine kinase"/>
    <property type="match status" value="1"/>
</dbReference>
<keyword evidence="4" id="KW-1003">Cell membrane</keyword>
<evidence type="ECO:0000256" key="14">
    <source>
        <dbReference type="SAM" id="Coils"/>
    </source>
</evidence>
<dbReference type="InterPro" id="IPR054687">
    <property type="entry name" value="Two-CW_dom"/>
</dbReference>
<dbReference type="SMART" id="SM00091">
    <property type="entry name" value="PAS"/>
    <property type="match status" value="1"/>
</dbReference>
<dbReference type="Gene3D" id="6.10.340.10">
    <property type="match status" value="1"/>
</dbReference>
<evidence type="ECO:0000313" key="18">
    <source>
        <dbReference type="EMBL" id="SDN93718.1"/>
    </source>
</evidence>
<comment type="subcellular location">
    <subcellularLocation>
        <location evidence="2">Cell membrane</location>
        <topology evidence="2">Multi-pass membrane protein</topology>
    </subcellularLocation>
</comment>
<evidence type="ECO:0000256" key="1">
    <source>
        <dbReference type="ARBA" id="ARBA00000085"/>
    </source>
</evidence>
<dbReference type="InterPro" id="IPR036097">
    <property type="entry name" value="HisK_dim/P_sf"/>
</dbReference>
<dbReference type="STRING" id="206665.SAMN04488516_11236"/>
<dbReference type="GO" id="GO:0000155">
    <property type="term" value="F:phosphorelay sensor kinase activity"/>
    <property type="evidence" value="ECO:0007669"/>
    <property type="project" value="InterPro"/>
</dbReference>
<keyword evidence="14" id="KW-0175">Coiled coil</keyword>
<dbReference type="OrthoDB" id="9805967at2"/>
<dbReference type="EC" id="2.7.13.3" evidence="3"/>
<keyword evidence="10" id="KW-0067">ATP-binding</keyword>
<evidence type="ECO:0000256" key="5">
    <source>
        <dbReference type="ARBA" id="ARBA00022553"/>
    </source>
</evidence>
<evidence type="ECO:0000259" key="16">
    <source>
        <dbReference type="PROSITE" id="PS50109"/>
    </source>
</evidence>
<dbReference type="InterPro" id="IPR003594">
    <property type="entry name" value="HATPase_dom"/>
</dbReference>
<feature type="domain" description="PAS" evidence="17">
    <location>
        <begin position="316"/>
        <end position="370"/>
    </location>
</feature>
<dbReference type="CDD" id="cd00082">
    <property type="entry name" value="HisKA"/>
    <property type="match status" value="1"/>
</dbReference>
<dbReference type="SMART" id="SM00388">
    <property type="entry name" value="HisKA"/>
    <property type="match status" value="1"/>
</dbReference>
<name>A0A1H0FG12_9BACT</name>
<keyword evidence="9" id="KW-0418">Kinase</keyword>
<evidence type="ECO:0000256" key="15">
    <source>
        <dbReference type="SAM" id="Phobius"/>
    </source>
</evidence>
<feature type="transmembrane region" description="Helical" evidence="15">
    <location>
        <begin position="173"/>
        <end position="192"/>
    </location>
</feature>
<feature type="domain" description="Histidine kinase" evidence="16">
    <location>
        <begin position="452"/>
        <end position="676"/>
    </location>
</feature>
<dbReference type="SUPFAM" id="SSF55785">
    <property type="entry name" value="PYP-like sensor domain (PAS domain)"/>
    <property type="match status" value="1"/>
</dbReference>
<keyword evidence="8" id="KW-0547">Nucleotide-binding</keyword>
<dbReference type="Pfam" id="PF00512">
    <property type="entry name" value="HisKA"/>
    <property type="match status" value="1"/>
</dbReference>
<dbReference type="Pfam" id="PF08448">
    <property type="entry name" value="PAS_4"/>
    <property type="match status" value="1"/>
</dbReference>
<dbReference type="CDD" id="cd00130">
    <property type="entry name" value="PAS"/>
    <property type="match status" value="1"/>
</dbReference>
<evidence type="ECO:0000256" key="12">
    <source>
        <dbReference type="ARBA" id="ARBA00023012"/>
    </source>
</evidence>
<keyword evidence="6" id="KW-0808">Transferase</keyword>
<dbReference type="GO" id="GO:0005886">
    <property type="term" value="C:plasma membrane"/>
    <property type="evidence" value="ECO:0007669"/>
    <property type="project" value="UniProtKB-SubCell"/>
</dbReference>
<keyword evidence="12" id="KW-0902">Two-component regulatory system</keyword>
<gene>
    <name evidence="18" type="ORF">SAMN04488516_11236</name>
</gene>
<keyword evidence="11 15" id="KW-1133">Transmembrane helix</keyword>
<dbReference type="NCBIfam" id="TIGR00229">
    <property type="entry name" value="sensory_box"/>
    <property type="match status" value="1"/>
</dbReference>
<evidence type="ECO:0000256" key="2">
    <source>
        <dbReference type="ARBA" id="ARBA00004651"/>
    </source>
</evidence>
<evidence type="ECO:0000256" key="9">
    <source>
        <dbReference type="ARBA" id="ARBA00022777"/>
    </source>
</evidence>
<reference evidence="18 19" key="1">
    <citation type="submission" date="2016-10" db="EMBL/GenBank/DDBJ databases">
        <authorList>
            <person name="de Groot N.N."/>
        </authorList>
    </citation>
    <scope>NUCLEOTIDE SEQUENCE [LARGE SCALE GENOMIC DNA]</scope>
    <source>
        <strain evidence="18 19">DSM 15269</strain>
    </source>
</reference>
<evidence type="ECO:0000256" key="13">
    <source>
        <dbReference type="ARBA" id="ARBA00023136"/>
    </source>
</evidence>
<dbReference type="PRINTS" id="PR00344">
    <property type="entry name" value="BCTRLSENSOR"/>
</dbReference>
<dbReference type="Gene3D" id="3.30.565.10">
    <property type="entry name" value="Histidine kinase-like ATPase, C-terminal domain"/>
    <property type="match status" value="1"/>
</dbReference>
<dbReference type="PANTHER" id="PTHR43065">
    <property type="entry name" value="SENSOR HISTIDINE KINASE"/>
    <property type="match status" value="1"/>
</dbReference>
<dbReference type="PANTHER" id="PTHR43065:SF46">
    <property type="entry name" value="C4-DICARBOXYLATE TRANSPORT SENSOR PROTEIN DCTB"/>
    <property type="match status" value="1"/>
</dbReference>
<evidence type="ECO:0000259" key="17">
    <source>
        <dbReference type="PROSITE" id="PS50112"/>
    </source>
</evidence>
<proteinExistence type="predicted"/>
<evidence type="ECO:0000256" key="11">
    <source>
        <dbReference type="ARBA" id="ARBA00022989"/>
    </source>
</evidence>
<comment type="catalytic activity">
    <reaction evidence="1">
        <text>ATP + protein L-histidine = ADP + protein N-phospho-L-histidine.</text>
        <dbReference type="EC" id="2.7.13.3"/>
    </reaction>
</comment>
<accession>A0A1H0FG12</accession>
<dbReference type="AlphaFoldDB" id="A0A1H0FG12"/>
<keyword evidence="13 15" id="KW-0472">Membrane</keyword>
<keyword evidence="19" id="KW-1185">Reference proteome</keyword>
<evidence type="ECO:0000256" key="6">
    <source>
        <dbReference type="ARBA" id="ARBA00022679"/>
    </source>
</evidence>
<feature type="transmembrane region" description="Helical" evidence="15">
    <location>
        <begin position="20"/>
        <end position="38"/>
    </location>
</feature>
<keyword evidence="7 15" id="KW-0812">Transmembrane</keyword>
<dbReference type="InterPro" id="IPR033463">
    <property type="entry name" value="sCache_3"/>
</dbReference>
<dbReference type="EMBL" id="FNIN01000012">
    <property type="protein sequence ID" value="SDN93718.1"/>
    <property type="molecule type" value="Genomic_DNA"/>
</dbReference>
<organism evidence="18 19">
    <name type="scientific">Desulfonauticus submarinus</name>
    <dbReference type="NCBI Taxonomy" id="206665"/>
    <lineage>
        <taxon>Bacteria</taxon>
        <taxon>Pseudomonadati</taxon>
        <taxon>Thermodesulfobacteriota</taxon>
        <taxon>Desulfovibrionia</taxon>
        <taxon>Desulfovibrionales</taxon>
        <taxon>Desulfonauticaceae</taxon>
        <taxon>Desulfonauticus</taxon>
    </lineage>
</organism>
<dbReference type="Pfam" id="PF02518">
    <property type="entry name" value="HATPase_c"/>
    <property type="match status" value="1"/>
</dbReference>
<dbReference type="PROSITE" id="PS50109">
    <property type="entry name" value="HIS_KIN"/>
    <property type="match status" value="1"/>
</dbReference>
<evidence type="ECO:0000256" key="8">
    <source>
        <dbReference type="ARBA" id="ARBA00022741"/>
    </source>
</evidence>
<feature type="coiled-coil region" evidence="14">
    <location>
        <begin position="299"/>
        <end position="326"/>
    </location>
</feature>
<dbReference type="GO" id="GO:0005524">
    <property type="term" value="F:ATP binding"/>
    <property type="evidence" value="ECO:0007669"/>
    <property type="project" value="UniProtKB-KW"/>
</dbReference>
<dbReference type="Gene3D" id="1.10.287.130">
    <property type="match status" value="1"/>
</dbReference>
<dbReference type="Proteomes" id="UP000199602">
    <property type="component" value="Unassembled WGS sequence"/>
</dbReference>
<dbReference type="InterPro" id="IPR013656">
    <property type="entry name" value="PAS_4"/>
</dbReference>
<dbReference type="InterPro" id="IPR000014">
    <property type="entry name" value="PAS"/>
</dbReference>
<evidence type="ECO:0000313" key="19">
    <source>
        <dbReference type="Proteomes" id="UP000199602"/>
    </source>
</evidence>
<dbReference type="SMART" id="SM00387">
    <property type="entry name" value="HATPase_c"/>
    <property type="match status" value="1"/>
</dbReference>
<evidence type="ECO:0000256" key="10">
    <source>
        <dbReference type="ARBA" id="ARBA00022840"/>
    </source>
</evidence>
<evidence type="ECO:0000256" key="3">
    <source>
        <dbReference type="ARBA" id="ARBA00012438"/>
    </source>
</evidence>
<dbReference type="InterPro" id="IPR036890">
    <property type="entry name" value="HATPase_C_sf"/>
</dbReference>
<dbReference type="Gene3D" id="3.30.450.20">
    <property type="entry name" value="PAS domain"/>
    <property type="match status" value="1"/>
</dbReference>
<dbReference type="Pfam" id="PF17203">
    <property type="entry name" value="sCache_3_2"/>
    <property type="match status" value="1"/>
</dbReference>
<dbReference type="InterPro" id="IPR003661">
    <property type="entry name" value="HisK_dim/P_dom"/>
</dbReference>
<protein>
    <recommendedName>
        <fullName evidence="3">histidine kinase</fullName>
        <ecNumber evidence="3">2.7.13.3</ecNumber>
    </recommendedName>
</protein>
<dbReference type="RefSeq" id="WP_092066100.1">
    <property type="nucleotide sequence ID" value="NZ_FNIN01000012.1"/>
</dbReference>
<evidence type="ECO:0000256" key="7">
    <source>
        <dbReference type="ARBA" id="ARBA00022692"/>
    </source>
</evidence>
<dbReference type="InterPro" id="IPR004358">
    <property type="entry name" value="Sig_transdc_His_kin-like_C"/>
</dbReference>
<dbReference type="PROSITE" id="PS50112">
    <property type="entry name" value="PAS"/>
    <property type="match status" value="1"/>
</dbReference>
<dbReference type="NCBIfam" id="NF045718">
    <property type="entry name" value="two_CW_domain"/>
    <property type="match status" value="1"/>
</dbReference>
<dbReference type="SUPFAM" id="SSF55874">
    <property type="entry name" value="ATPase domain of HSP90 chaperone/DNA topoisomerase II/histidine kinase"/>
    <property type="match status" value="1"/>
</dbReference>
<dbReference type="InterPro" id="IPR005467">
    <property type="entry name" value="His_kinase_dom"/>
</dbReference>